<accession>A0A3G2S8U5</accession>
<proteinExistence type="inferred from homology"/>
<evidence type="ECO:0000313" key="13">
    <source>
        <dbReference type="EMBL" id="AYO43669.1"/>
    </source>
</evidence>
<dbReference type="GO" id="GO:0004338">
    <property type="term" value="F:glucan exo-1,3-beta-glucosidase activity"/>
    <property type="evidence" value="ECO:0007669"/>
    <property type="project" value="UniProtKB-EC"/>
</dbReference>
<feature type="region of interest" description="Disordered" evidence="10">
    <location>
        <begin position="318"/>
        <end position="376"/>
    </location>
</feature>
<feature type="region of interest" description="Disordered" evidence="10">
    <location>
        <begin position="53"/>
        <end position="292"/>
    </location>
</feature>
<feature type="compositionally biased region" description="Polar residues" evidence="10">
    <location>
        <begin position="226"/>
        <end position="252"/>
    </location>
</feature>
<evidence type="ECO:0000256" key="4">
    <source>
        <dbReference type="ARBA" id="ARBA00022729"/>
    </source>
</evidence>
<dbReference type="Gene3D" id="3.20.20.80">
    <property type="entry name" value="Glycosidases"/>
    <property type="match status" value="1"/>
</dbReference>
<feature type="domain" description="Glycoside hydrolase family 5" evidence="12">
    <location>
        <begin position="540"/>
        <end position="773"/>
    </location>
</feature>
<feature type="region of interest" description="Disordered" evidence="10">
    <location>
        <begin position="418"/>
        <end position="474"/>
    </location>
</feature>
<evidence type="ECO:0000256" key="1">
    <source>
        <dbReference type="ARBA" id="ARBA00004613"/>
    </source>
</evidence>
<dbReference type="SUPFAM" id="SSF51445">
    <property type="entry name" value="(Trans)glycosidases"/>
    <property type="match status" value="1"/>
</dbReference>
<comment type="similarity">
    <text evidence="2">Belongs to the glycosyl hydrolase 5 (cellulase A) family.</text>
</comment>
<organism evidence="13 14">
    <name type="scientific">Malassezia restricta (strain ATCC 96810 / NBRC 103918 / CBS 7877)</name>
    <name type="common">Seborrheic dermatitis infection agent</name>
    <dbReference type="NCBI Taxonomy" id="425264"/>
    <lineage>
        <taxon>Eukaryota</taxon>
        <taxon>Fungi</taxon>
        <taxon>Dikarya</taxon>
        <taxon>Basidiomycota</taxon>
        <taxon>Ustilaginomycotina</taxon>
        <taxon>Malasseziomycetes</taxon>
        <taxon>Malasseziales</taxon>
        <taxon>Malasseziaceae</taxon>
        <taxon>Malassezia</taxon>
    </lineage>
</organism>
<dbReference type="GO" id="GO:0009986">
    <property type="term" value="C:cell surface"/>
    <property type="evidence" value="ECO:0007669"/>
    <property type="project" value="TreeGrafter"/>
</dbReference>
<dbReference type="GO" id="GO:0005576">
    <property type="term" value="C:extracellular region"/>
    <property type="evidence" value="ECO:0007669"/>
    <property type="project" value="UniProtKB-SubCell"/>
</dbReference>
<keyword evidence="4" id="KW-0732">Signal</keyword>
<name>A0A3G2S8U5_MALR7</name>
<dbReference type="PANTHER" id="PTHR31297:SF1">
    <property type="entry name" value="GLUCAN 1,3-BETA-GLUCOSIDASE I_II-RELATED"/>
    <property type="match status" value="1"/>
</dbReference>
<feature type="compositionally biased region" description="Polar residues" evidence="10">
    <location>
        <begin position="86"/>
        <end position="96"/>
    </location>
</feature>
<dbReference type="PANTHER" id="PTHR31297">
    <property type="entry name" value="GLUCAN ENDO-1,6-BETA-GLUCOSIDASE B"/>
    <property type="match status" value="1"/>
</dbReference>
<sequence>MLNQGHYLFGPNANISVRGEKNSDALNQDNSRHSSASLNFHDAPTFIAQPSAEAFGSSSSATVHNTVSPASPSQPPAPLHYEASRSPVSNAMQAPSDSAGPDAHAQGRTVVGGKRASRPIKTNPYGAAAPNGYASGHAPPVRMAGSPPLAPQSKRHSRPKDLPSIPAAKDSDARVHDTNMSPSKSGTLPGRDSSAQQATLADSTLKSSKSKSGQAKSGQAHAPGTQGASVSQAPTIKQAKPNQSARRSSTTARVADESAEAPLSPSKPKNPFTQPSLRASSAHHGNLTGVGAGTGLAASSAWPSNHHAGTAMAPSRATLAQRAPAPAGPDAGATSPAQAARSQTAAAPSASTAARESRNASRGGAPPTSYPAHDHADYGEKPVAARSRPFRWLPWLIAAVVAAVVLGVALGVGLGVGLSNDDDSDKNNLATPPDRADSSSPSKDGNGDKDGDEAKGGKSDDGPRKAPLPDPLPAWNWTSTKNKVFGTNLGGLFLLERWMYEDWMVEQGGPDAWDEYSMSKNLGADKMQSVLRNHLDSWFTEDDMNTLQDAGVNMLRIPMGYWPFFSAQEVGEPYQNASHLDKLSEIMYGAWNRSIYVLIDLHGMPGSQNNDQSSGHNRTNLGNTIEWYSSKNQKYSRQTVKNLLSWLDSHPAKSVVAGVTTVNEPKINSNDDYDSILRDFYDFSIEQLKPFKIPLIAHHGFVGNPYKYWKSYASDQELGTFIFDDHPYPAWFQNPEPTDKDDMLSRICNFGNKMERFPAPVLMGEFSAISILNSTDWTTDYLSTQLKVFGWSAGSTFFNFRLNETQNPVLSEPFAIGSKYSMLEMLRDNNPTGRFPRRNVSMPVVEWTNSLTSHCGSDPEISW</sequence>
<keyword evidence="11" id="KW-1133">Transmembrane helix</keyword>
<dbReference type="VEuPathDB" id="FungiDB:DNF11_2719"/>
<comment type="subcellular location">
    <subcellularLocation>
        <location evidence="1">Secreted</location>
    </subcellularLocation>
</comment>
<evidence type="ECO:0000256" key="9">
    <source>
        <dbReference type="ARBA" id="ARBA00038929"/>
    </source>
</evidence>
<feature type="compositionally biased region" description="Low complexity" evidence="10">
    <location>
        <begin position="320"/>
        <end position="354"/>
    </location>
</feature>
<evidence type="ECO:0000256" key="2">
    <source>
        <dbReference type="ARBA" id="ARBA00005641"/>
    </source>
</evidence>
<evidence type="ECO:0000256" key="6">
    <source>
        <dbReference type="ARBA" id="ARBA00023295"/>
    </source>
</evidence>
<reference evidence="13 14" key="1">
    <citation type="submission" date="2018-10" db="EMBL/GenBank/DDBJ databases">
        <title>Complete genome sequence of Malassezia restricta CBS 7877.</title>
        <authorList>
            <person name="Morand S.C."/>
            <person name="Bertignac M."/>
            <person name="Iltis A."/>
            <person name="Kolder I."/>
            <person name="Pirovano W."/>
            <person name="Jourdain R."/>
            <person name="Clavaud C."/>
        </authorList>
    </citation>
    <scope>NUCLEOTIDE SEQUENCE [LARGE SCALE GENOMIC DNA]</scope>
    <source>
        <strain evidence="13 14">CBS 7877</strain>
    </source>
</reference>
<comment type="catalytic activity">
    <reaction evidence="8">
        <text>Successive hydrolysis of beta-D-glucose units from the non-reducing ends of (1-&gt;3)-beta-D-glucans, releasing alpha-glucose.</text>
        <dbReference type="EC" id="3.2.1.58"/>
    </reaction>
</comment>
<dbReference type="AlphaFoldDB" id="A0A3G2S8U5"/>
<evidence type="ECO:0000256" key="10">
    <source>
        <dbReference type="SAM" id="MobiDB-lite"/>
    </source>
</evidence>
<feature type="compositionally biased region" description="Low complexity" evidence="10">
    <location>
        <begin position="206"/>
        <end position="220"/>
    </location>
</feature>
<dbReference type="OrthoDB" id="62120at2759"/>
<dbReference type="InterPro" id="IPR050386">
    <property type="entry name" value="Glycosyl_hydrolase_5"/>
</dbReference>
<dbReference type="EC" id="3.2.1.58" evidence="9"/>
<dbReference type="GO" id="GO:0009251">
    <property type="term" value="P:glucan catabolic process"/>
    <property type="evidence" value="ECO:0007669"/>
    <property type="project" value="TreeGrafter"/>
</dbReference>
<keyword evidence="11" id="KW-0812">Transmembrane</keyword>
<dbReference type="InterPro" id="IPR017853">
    <property type="entry name" value="GH"/>
</dbReference>
<keyword evidence="14" id="KW-1185">Reference proteome</keyword>
<evidence type="ECO:0000256" key="3">
    <source>
        <dbReference type="ARBA" id="ARBA00022525"/>
    </source>
</evidence>
<keyword evidence="6 13" id="KW-0326">Glycosidase</keyword>
<feature type="compositionally biased region" description="Polar residues" evidence="10">
    <location>
        <begin position="193"/>
        <end position="205"/>
    </location>
</feature>
<evidence type="ECO:0000256" key="5">
    <source>
        <dbReference type="ARBA" id="ARBA00022801"/>
    </source>
</evidence>
<keyword evidence="7" id="KW-0961">Cell wall biogenesis/degradation</keyword>
<keyword evidence="5 13" id="KW-0378">Hydrolase</keyword>
<dbReference type="Pfam" id="PF00150">
    <property type="entry name" value="Cellulase"/>
    <property type="match status" value="1"/>
</dbReference>
<protein>
    <recommendedName>
        <fullName evidence="9">glucan 1,3-beta-glucosidase</fullName>
        <ecNumber evidence="9">3.2.1.58</ecNumber>
    </recommendedName>
</protein>
<keyword evidence="11" id="KW-0472">Membrane</keyword>
<evidence type="ECO:0000256" key="7">
    <source>
        <dbReference type="ARBA" id="ARBA00023316"/>
    </source>
</evidence>
<evidence type="ECO:0000256" key="11">
    <source>
        <dbReference type="SAM" id="Phobius"/>
    </source>
</evidence>
<evidence type="ECO:0000313" key="14">
    <source>
        <dbReference type="Proteomes" id="UP000269793"/>
    </source>
</evidence>
<feature type="compositionally biased region" description="Basic and acidic residues" evidence="10">
    <location>
        <begin position="445"/>
        <end position="464"/>
    </location>
</feature>
<evidence type="ECO:0000256" key="8">
    <source>
        <dbReference type="ARBA" id="ARBA00036824"/>
    </source>
</evidence>
<evidence type="ECO:0000259" key="12">
    <source>
        <dbReference type="Pfam" id="PF00150"/>
    </source>
</evidence>
<dbReference type="Proteomes" id="UP000269793">
    <property type="component" value="Chromosome V"/>
</dbReference>
<feature type="compositionally biased region" description="Polar residues" evidence="10">
    <location>
        <begin position="56"/>
        <end position="67"/>
    </location>
</feature>
<dbReference type="InterPro" id="IPR001547">
    <property type="entry name" value="Glyco_hydro_5"/>
</dbReference>
<keyword evidence="3" id="KW-0964">Secreted</keyword>
<dbReference type="EMBL" id="CP033152">
    <property type="protein sequence ID" value="AYO43669.1"/>
    <property type="molecule type" value="Genomic_DNA"/>
</dbReference>
<dbReference type="GO" id="GO:0071555">
    <property type="term" value="P:cell wall organization"/>
    <property type="evidence" value="ECO:0007669"/>
    <property type="project" value="UniProtKB-KW"/>
</dbReference>
<feature type="transmembrane region" description="Helical" evidence="11">
    <location>
        <begin position="395"/>
        <end position="418"/>
    </location>
</feature>
<gene>
    <name evidence="13" type="primary">exgA</name>
    <name evidence="13" type="ORF">DNF11_2719</name>
</gene>